<dbReference type="PANTHER" id="PTHR42852:SF6">
    <property type="entry name" value="THIOL:DISULFIDE INTERCHANGE PROTEIN DSBE"/>
    <property type="match status" value="1"/>
</dbReference>
<dbReference type="InterPro" id="IPR050553">
    <property type="entry name" value="Thioredoxin_ResA/DsbE_sf"/>
</dbReference>
<keyword evidence="7" id="KW-1185">Reference proteome</keyword>
<evidence type="ECO:0000256" key="3">
    <source>
        <dbReference type="ARBA" id="ARBA00023157"/>
    </source>
</evidence>
<keyword evidence="4" id="KW-0676">Redox-active center</keyword>
<comment type="subcellular location">
    <subcellularLocation>
        <location evidence="1">Cell envelope</location>
    </subcellularLocation>
</comment>
<evidence type="ECO:0000313" key="6">
    <source>
        <dbReference type="EMBL" id="MFD0861217.1"/>
    </source>
</evidence>
<dbReference type="PROSITE" id="PS51352">
    <property type="entry name" value="THIOREDOXIN_2"/>
    <property type="match status" value="1"/>
</dbReference>
<evidence type="ECO:0000313" key="7">
    <source>
        <dbReference type="Proteomes" id="UP001596978"/>
    </source>
</evidence>
<gene>
    <name evidence="6" type="ORF">ACFQ1M_03275</name>
</gene>
<dbReference type="Gene3D" id="3.40.30.10">
    <property type="entry name" value="Glutaredoxin"/>
    <property type="match status" value="1"/>
</dbReference>
<organism evidence="6 7">
    <name type="scientific">Sungkyunkwania multivorans</name>
    <dbReference type="NCBI Taxonomy" id="1173618"/>
    <lineage>
        <taxon>Bacteria</taxon>
        <taxon>Pseudomonadati</taxon>
        <taxon>Bacteroidota</taxon>
        <taxon>Flavobacteriia</taxon>
        <taxon>Flavobacteriales</taxon>
        <taxon>Flavobacteriaceae</taxon>
        <taxon>Sungkyunkwania</taxon>
    </lineage>
</organism>
<reference evidence="7" key="1">
    <citation type="journal article" date="2019" name="Int. J. Syst. Evol. Microbiol.">
        <title>The Global Catalogue of Microorganisms (GCM) 10K type strain sequencing project: providing services to taxonomists for standard genome sequencing and annotation.</title>
        <authorList>
            <consortium name="The Broad Institute Genomics Platform"/>
            <consortium name="The Broad Institute Genome Sequencing Center for Infectious Disease"/>
            <person name="Wu L."/>
            <person name="Ma J."/>
        </authorList>
    </citation>
    <scope>NUCLEOTIDE SEQUENCE [LARGE SCALE GENOMIC DNA]</scope>
    <source>
        <strain evidence="7">CCUG 62952</strain>
    </source>
</reference>
<proteinExistence type="predicted"/>
<accession>A0ABW3CVY0</accession>
<evidence type="ECO:0000256" key="4">
    <source>
        <dbReference type="ARBA" id="ARBA00023284"/>
    </source>
</evidence>
<protein>
    <submittedName>
        <fullName evidence="6">TlpA family protein disulfide reductase</fullName>
    </submittedName>
</protein>
<dbReference type="EMBL" id="JBHTJH010000004">
    <property type="protein sequence ID" value="MFD0861217.1"/>
    <property type="molecule type" value="Genomic_DNA"/>
</dbReference>
<dbReference type="InterPro" id="IPR036249">
    <property type="entry name" value="Thioredoxin-like_sf"/>
</dbReference>
<dbReference type="CDD" id="cd02966">
    <property type="entry name" value="TlpA_like_family"/>
    <property type="match status" value="1"/>
</dbReference>
<name>A0ABW3CVY0_9FLAO</name>
<evidence type="ECO:0000259" key="5">
    <source>
        <dbReference type="PROSITE" id="PS51352"/>
    </source>
</evidence>
<feature type="domain" description="Thioredoxin" evidence="5">
    <location>
        <begin position="30"/>
        <end position="167"/>
    </location>
</feature>
<comment type="caution">
    <text evidence="6">The sequence shown here is derived from an EMBL/GenBank/DDBJ whole genome shotgun (WGS) entry which is preliminary data.</text>
</comment>
<sequence>MIIPQTRMPIQVFFNKAIGLFAPSINDAGSREKLANYDFMMASREGRQVNLKDFSGKVVLVNFWATWCPPCIAEMPSLQKLYDDYKGKVAFVLVTSDDEATVVNFMEKNGYTMPFYFQRSLAPKEIRSSGIPATYLIDLNGEIVIDKVGAANWNSDTVRATIDMLLTQ</sequence>
<dbReference type="Proteomes" id="UP001596978">
    <property type="component" value="Unassembled WGS sequence"/>
</dbReference>
<dbReference type="Pfam" id="PF08534">
    <property type="entry name" value="Redoxin"/>
    <property type="match status" value="1"/>
</dbReference>
<evidence type="ECO:0000256" key="2">
    <source>
        <dbReference type="ARBA" id="ARBA00022748"/>
    </source>
</evidence>
<dbReference type="RefSeq" id="WP_386403817.1">
    <property type="nucleotide sequence ID" value="NZ_JBHTJH010000004.1"/>
</dbReference>
<keyword evidence="2" id="KW-0201">Cytochrome c-type biogenesis</keyword>
<dbReference type="PANTHER" id="PTHR42852">
    <property type="entry name" value="THIOL:DISULFIDE INTERCHANGE PROTEIN DSBE"/>
    <property type="match status" value="1"/>
</dbReference>
<dbReference type="InterPro" id="IPR013740">
    <property type="entry name" value="Redoxin"/>
</dbReference>
<keyword evidence="3" id="KW-1015">Disulfide bond</keyword>
<evidence type="ECO:0000256" key="1">
    <source>
        <dbReference type="ARBA" id="ARBA00004196"/>
    </source>
</evidence>
<dbReference type="InterPro" id="IPR013766">
    <property type="entry name" value="Thioredoxin_domain"/>
</dbReference>
<dbReference type="SUPFAM" id="SSF52833">
    <property type="entry name" value="Thioredoxin-like"/>
    <property type="match status" value="1"/>
</dbReference>